<evidence type="ECO:0000256" key="1">
    <source>
        <dbReference type="SAM" id="MobiDB-lite"/>
    </source>
</evidence>
<feature type="non-terminal residue" evidence="2">
    <location>
        <position position="60"/>
    </location>
</feature>
<sequence>MKLKVERNPNLRDKETSKGKSCDTRWGFLPGYVCIYLCKATTAKVVATRELGEIKIPAER</sequence>
<organism evidence="2 3">
    <name type="scientific">Sphenostylis stenocarpa</name>
    <dbReference type="NCBI Taxonomy" id="92480"/>
    <lineage>
        <taxon>Eukaryota</taxon>
        <taxon>Viridiplantae</taxon>
        <taxon>Streptophyta</taxon>
        <taxon>Embryophyta</taxon>
        <taxon>Tracheophyta</taxon>
        <taxon>Spermatophyta</taxon>
        <taxon>Magnoliopsida</taxon>
        <taxon>eudicotyledons</taxon>
        <taxon>Gunneridae</taxon>
        <taxon>Pentapetalae</taxon>
        <taxon>rosids</taxon>
        <taxon>fabids</taxon>
        <taxon>Fabales</taxon>
        <taxon>Fabaceae</taxon>
        <taxon>Papilionoideae</taxon>
        <taxon>50 kb inversion clade</taxon>
        <taxon>NPAAA clade</taxon>
        <taxon>indigoferoid/millettioid clade</taxon>
        <taxon>Phaseoleae</taxon>
        <taxon>Sphenostylis</taxon>
    </lineage>
</organism>
<proteinExistence type="predicted"/>
<feature type="region of interest" description="Disordered" evidence="1">
    <location>
        <begin position="1"/>
        <end position="21"/>
    </location>
</feature>
<evidence type="ECO:0000313" key="2">
    <source>
        <dbReference type="EMBL" id="CAJ1969773.1"/>
    </source>
</evidence>
<dbReference type="EMBL" id="OY731404">
    <property type="protein sequence ID" value="CAJ1969773.1"/>
    <property type="molecule type" value="Genomic_DNA"/>
</dbReference>
<reference evidence="2" key="1">
    <citation type="submission" date="2023-10" db="EMBL/GenBank/DDBJ databases">
        <authorList>
            <person name="Domelevo Entfellner J.-B."/>
        </authorList>
    </citation>
    <scope>NUCLEOTIDE SEQUENCE</scope>
</reference>
<dbReference type="Gramene" id="rna-AYBTSS11_LOCUS22434">
    <property type="protein sequence ID" value="CAJ1969773.1"/>
    <property type="gene ID" value="gene-AYBTSS11_LOCUS22434"/>
</dbReference>
<keyword evidence="3" id="KW-1185">Reference proteome</keyword>
<name>A0AA86SQ85_9FABA</name>
<dbReference type="AlphaFoldDB" id="A0AA86SQ85"/>
<protein>
    <submittedName>
        <fullName evidence="2">Uncharacterized protein</fullName>
    </submittedName>
</protein>
<accession>A0AA86SQ85</accession>
<evidence type="ECO:0000313" key="3">
    <source>
        <dbReference type="Proteomes" id="UP001189624"/>
    </source>
</evidence>
<gene>
    <name evidence="2" type="ORF">AYBTSS11_LOCUS22434</name>
</gene>
<dbReference type="Proteomes" id="UP001189624">
    <property type="component" value="Chromosome 7"/>
</dbReference>